<dbReference type="Proteomes" id="UP001430065">
    <property type="component" value="Unassembled WGS sequence"/>
</dbReference>
<dbReference type="RefSeq" id="WP_204636413.1">
    <property type="nucleotide sequence ID" value="NZ_JADIKC010000005.1"/>
</dbReference>
<accession>A0ABS2JSF7</accession>
<comment type="caution">
    <text evidence="2">The sequence shown here is derived from an EMBL/GenBank/DDBJ whole genome shotgun (WGS) entry which is preliminary data.</text>
</comment>
<sequence>MITFCALLATLAGAVLVYLASGQQRLRASSLPVSARLAGWLLVALGTLGWCYDAGTGAGITAALTALMLTWVLLPYLAWWRIGTPEADAS</sequence>
<evidence type="ECO:0000313" key="2">
    <source>
        <dbReference type="EMBL" id="MBM7121965.1"/>
    </source>
</evidence>
<proteinExistence type="predicted"/>
<feature type="transmembrane region" description="Helical" evidence="1">
    <location>
        <begin position="38"/>
        <end position="55"/>
    </location>
</feature>
<feature type="transmembrane region" description="Helical" evidence="1">
    <location>
        <begin position="62"/>
        <end position="82"/>
    </location>
</feature>
<evidence type="ECO:0000256" key="1">
    <source>
        <dbReference type="SAM" id="Phobius"/>
    </source>
</evidence>
<dbReference type="EMBL" id="JADIKC010000005">
    <property type="protein sequence ID" value="MBM7121965.1"/>
    <property type="molecule type" value="Genomic_DNA"/>
</dbReference>
<keyword evidence="3" id="KW-1185">Reference proteome</keyword>
<keyword evidence="1" id="KW-1133">Transmembrane helix</keyword>
<gene>
    <name evidence="2" type="ORF">ISP20_12445</name>
</gene>
<evidence type="ECO:0000313" key="3">
    <source>
        <dbReference type="Proteomes" id="UP001430065"/>
    </source>
</evidence>
<organism evidence="2 3">
    <name type="scientific">Dyella kyungheensis</name>
    <dbReference type="NCBI Taxonomy" id="1242174"/>
    <lineage>
        <taxon>Bacteria</taxon>
        <taxon>Pseudomonadati</taxon>
        <taxon>Pseudomonadota</taxon>
        <taxon>Gammaproteobacteria</taxon>
        <taxon>Lysobacterales</taxon>
        <taxon>Rhodanobacteraceae</taxon>
        <taxon>Dyella</taxon>
    </lineage>
</organism>
<keyword evidence="1" id="KW-0472">Membrane</keyword>
<protein>
    <recommendedName>
        <fullName evidence="4">DUF3325 domain-containing protein</fullName>
    </recommendedName>
</protein>
<keyword evidence="1" id="KW-0812">Transmembrane</keyword>
<evidence type="ECO:0008006" key="4">
    <source>
        <dbReference type="Google" id="ProtNLM"/>
    </source>
</evidence>
<reference evidence="2 3" key="1">
    <citation type="submission" date="2020-10" db="EMBL/GenBank/DDBJ databases">
        <title>Phylogeny of dyella-like bacteria.</title>
        <authorList>
            <person name="Fu J."/>
        </authorList>
    </citation>
    <scope>NUCLEOTIDE SEQUENCE [LARGE SCALE GENOMIC DNA]</scope>
    <source>
        <strain evidence="2 3">THG-B117</strain>
    </source>
</reference>
<name>A0ABS2JSF7_9GAMM</name>